<accession>A0ABR7VBR1</accession>
<gene>
    <name evidence="3" type="ORF">HPE63_08780</name>
</gene>
<organism evidence="3 4">
    <name type="scientific">Maribacter arenosus</name>
    <dbReference type="NCBI Taxonomy" id="1854708"/>
    <lineage>
        <taxon>Bacteria</taxon>
        <taxon>Pseudomonadati</taxon>
        <taxon>Bacteroidota</taxon>
        <taxon>Flavobacteriia</taxon>
        <taxon>Flavobacteriales</taxon>
        <taxon>Flavobacteriaceae</taxon>
        <taxon>Maribacter</taxon>
    </lineage>
</organism>
<feature type="domain" description="DUF559" evidence="2">
    <location>
        <begin position="12"/>
        <end position="117"/>
    </location>
</feature>
<name>A0ABR7VBR1_9FLAO</name>
<sequence>MSRRIHNNKDTVAYRKELRNKLTPAEAFLWNHLKNRQLEGRKFRRQHSIEKFIVDFYCYEEQLIIELDGEVHNEPKQVAYDDRRTKRLEKLGNRVLRFENKMVYDNLGSVIQEIKENFKNSTTSSSPLANPLLLNPGGEF</sequence>
<dbReference type="PANTHER" id="PTHR38590">
    <property type="entry name" value="BLL0828 PROTEIN"/>
    <property type="match status" value="1"/>
</dbReference>
<dbReference type="InterPro" id="IPR007569">
    <property type="entry name" value="DUF559"/>
</dbReference>
<proteinExistence type="predicted"/>
<dbReference type="PANTHER" id="PTHR38590:SF1">
    <property type="entry name" value="BLL0828 PROTEIN"/>
    <property type="match status" value="1"/>
</dbReference>
<keyword evidence="4" id="KW-1185">Reference proteome</keyword>
<dbReference type="Gene3D" id="3.40.960.10">
    <property type="entry name" value="VSR Endonuclease"/>
    <property type="match status" value="1"/>
</dbReference>
<comment type="caution">
    <text evidence="3">The sequence shown here is derived from an EMBL/GenBank/DDBJ whole genome shotgun (WGS) entry which is preliminary data.</text>
</comment>
<keyword evidence="3" id="KW-0540">Nuclease</keyword>
<dbReference type="InterPro" id="IPR047216">
    <property type="entry name" value="Endonuclease_DUF559_bact"/>
</dbReference>
<dbReference type="GO" id="GO:0004519">
    <property type="term" value="F:endonuclease activity"/>
    <property type="evidence" value="ECO:0007669"/>
    <property type="project" value="UniProtKB-KW"/>
</dbReference>
<dbReference type="CDD" id="cd01038">
    <property type="entry name" value="Endonuclease_DUF559"/>
    <property type="match status" value="1"/>
</dbReference>
<reference evidence="3 4" key="1">
    <citation type="submission" date="2020-05" db="EMBL/GenBank/DDBJ databases">
        <title>The draft genome sequence of Maribacter arenosus CAU 1321.</title>
        <authorList>
            <person name="Mu L."/>
        </authorList>
    </citation>
    <scope>NUCLEOTIDE SEQUENCE [LARGE SCALE GENOMIC DNA]</scope>
    <source>
        <strain evidence="3 4">CAU 1321</strain>
    </source>
</reference>
<evidence type="ECO:0000256" key="1">
    <source>
        <dbReference type="SAM" id="MobiDB-lite"/>
    </source>
</evidence>
<evidence type="ECO:0000313" key="3">
    <source>
        <dbReference type="EMBL" id="MBD0850761.1"/>
    </source>
</evidence>
<feature type="region of interest" description="Disordered" evidence="1">
    <location>
        <begin position="121"/>
        <end position="140"/>
    </location>
</feature>
<dbReference type="InterPro" id="IPR011335">
    <property type="entry name" value="Restrct_endonuc-II-like"/>
</dbReference>
<keyword evidence="3" id="KW-0255">Endonuclease</keyword>
<evidence type="ECO:0000259" key="2">
    <source>
        <dbReference type="Pfam" id="PF04480"/>
    </source>
</evidence>
<protein>
    <submittedName>
        <fullName evidence="3">Endonuclease domain-containing protein</fullName>
    </submittedName>
</protein>
<dbReference type="Pfam" id="PF04480">
    <property type="entry name" value="DUF559"/>
    <property type="match status" value="1"/>
</dbReference>
<dbReference type="Proteomes" id="UP000598350">
    <property type="component" value="Unassembled WGS sequence"/>
</dbReference>
<dbReference type="EMBL" id="JABTCG010000003">
    <property type="protein sequence ID" value="MBD0850761.1"/>
    <property type="molecule type" value="Genomic_DNA"/>
</dbReference>
<evidence type="ECO:0000313" key="4">
    <source>
        <dbReference type="Proteomes" id="UP000598350"/>
    </source>
</evidence>
<dbReference type="SUPFAM" id="SSF52980">
    <property type="entry name" value="Restriction endonuclease-like"/>
    <property type="match status" value="1"/>
</dbReference>
<dbReference type="RefSeq" id="WP_188313899.1">
    <property type="nucleotide sequence ID" value="NZ_JABTCG010000003.1"/>
</dbReference>
<keyword evidence="3" id="KW-0378">Hydrolase</keyword>